<dbReference type="STRING" id="1121863.GCA_000621185_03590"/>
<keyword evidence="2" id="KW-0547">Nucleotide-binding</keyword>
<dbReference type="RefSeq" id="WP_024559895.1">
    <property type="nucleotide sequence ID" value="NZ_LFEJ01000010.1"/>
</dbReference>
<comment type="caution">
    <text evidence="7">The sequence shown here is derived from an EMBL/GenBank/DDBJ whole genome shotgun (WGS) entry which is preliminary data.</text>
</comment>
<dbReference type="SMART" id="SM00382">
    <property type="entry name" value="AAA"/>
    <property type="match status" value="1"/>
</dbReference>
<keyword evidence="1" id="KW-0963">Cytoplasm</keyword>
<evidence type="ECO:0000313" key="8">
    <source>
        <dbReference type="Proteomes" id="UP000037315"/>
    </source>
</evidence>
<evidence type="ECO:0000259" key="6">
    <source>
        <dbReference type="SMART" id="SM00382"/>
    </source>
</evidence>
<evidence type="ECO:0000256" key="2">
    <source>
        <dbReference type="ARBA" id="ARBA00022741"/>
    </source>
</evidence>
<dbReference type="GO" id="GO:0005524">
    <property type="term" value="F:ATP binding"/>
    <property type="evidence" value="ECO:0007669"/>
    <property type="project" value="UniProtKB-KW"/>
</dbReference>
<dbReference type="Pfam" id="PF20265">
    <property type="entry name" value="LARA_dom"/>
    <property type="match status" value="1"/>
</dbReference>
<dbReference type="PANTHER" id="PTHR32204">
    <property type="entry name" value="ATPASE RAVA"/>
    <property type="match status" value="1"/>
</dbReference>
<dbReference type="Pfam" id="PF17868">
    <property type="entry name" value="AAA_lid_8"/>
    <property type="match status" value="1"/>
</dbReference>
<dbReference type="InterPro" id="IPR046932">
    <property type="entry name" value="RavA_LARA_sf"/>
</dbReference>
<dbReference type="InterPro" id="IPR027417">
    <property type="entry name" value="P-loop_NTPase"/>
</dbReference>
<protein>
    <submittedName>
        <fullName evidence="7">ATPase</fullName>
    </submittedName>
</protein>
<keyword evidence="8" id="KW-1185">Reference proteome</keyword>
<reference evidence="7 8" key="1">
    <citation type="submission" date="2015-06" db="EMBL/GenBank/DDBJ databases">
        <title>Genome sequencing of Cronobacter sp. strain DJ34 isolated from petroleum contaminated sludge of Duliajan Oil Fields, Assam, India.</title>
        <authorList>
            <person name="Pal S."/>
            <person name="Banerjee T.D."/>
            <person name="Roy A."/>
            <person name="Sar P."/>
            <person name="Kazy S.K."/>
        </authorList>
    </citation>
    <scope>NUCLEOTIDE SEQUENCE [LARGE SCALE GENOMIC DNA]</scope>
    <source>
        <strain evidence="7 8">DJ34</strain>
    </source>
</reference>
<evidence type="ECO:0000256" key="5">
    <source>
        <dbReference type="ARBA" id="ARBA00023186"/>
    </source>
</evidence>
<keyword evidence="4" id="KW-0067">ATP-binding</keyword>
<dbReference type="NCBIfam" id="NF010054">
    <property type="entry name" value="PRK13531.1"/>
    <property type="match status" value="1"/>
</dbReference>
<dbReference type="InterPro" id="IPR046898">
    <property type="entry name" value="RavA_LARA_dom"/>
</dbReference>
<gene>
    <name evidence="7" type="ORF">ACH50_05880</name>
</gene>
<dbReference type="CDD" id="cd00009">
    <property type="entry name" value="AAA"/>
    <property type="match status" value="1"/>
</dbReference>
<dbReference type="Gene3D" id="3.40.50.300">
    <property type="entry name" value="P-loop containing nucleotide triphosphate hydrolases"/>
    <property type="match status" value="1"/>
</dbReference>
<evidence type="ECO:0000313" key="7">
    <source>
        <dbReference type="EMBL" id="KMV35429.1"/>
    </source>
</evidence>
<dbReference type="InterPro" id="IPR041538">
    <property type="entry name" value="RavA-like_AAA_lid"/>
</dbReference>
<dbReference type="AlphaFoldDB" id="A0A0J8YD26"/>
<dbReference type="PANTHER" id="PTHR32204:SF0">
    <property type="entry name" value="ATPASE RAVA"/>
    <property type="match status" value="1"/>
</dbReference>
<dbReference type="GO" id="GO:0016787">
    <property type="term" value="F:hydrolase activity"/>
    <property type="evidence" value="ECO:0007669"/>
    <property type="project" value="UniProtKB-KW"/>
</dbReference>
<dbReference type="InterPro" id="IPR045427">
    <property type="entry name" value="MoxR"/>
</dbReference>
<dbReference type="Gene3D" id="1.20.58.1510">
    <property type="match status" value="1"/>
</dbReference>
<dbReference type="Pfam" id="PF20030">
    <property type="entry name" value="bpMoxR"/>
    <property type="match status" value="1"/>
</dbReference>
<dbReference type="Gene3D" id="2.40.128.430">
    <property type="match status" value="1"/>
</dbReference>
<proteinExistence type="predicted"/>
<accession>A0A0J8YD26</accession>
<name>A0A0J8YD26_9ENTR</name>
<dbReference type="OrthoDB" id="1814213at2"/>
<keyword evidence="3" id="KW-0378">Hydrolase</keyword>
<organism evidence="7 8">
    <name type="scientific">Franconibacter pulveris</name>
    <dbReference type="NCBI Taxonomy" id="435910"/>
    <lineage>
        <taxon>Bacteria</taxon>
        <taxon>Pseudomonadati</taxon>
        <taxon>Pseudomonadota</taxon>
        <taxon>Gammaproteobacteria</taxon>
        <taxon>Enterobacterales</taxon>
        <taxon>Enterobacteriaceae</taxon>
        <taxon>Franconibacter</taxon>
    </lineage>
</organism>
<evidence type="ECO:0000256" key="4">
    <source>
        <dbReference type="ARBA" id="ARBA00022840"/>
    </source>
</evidence>
<feature type="domain" description="AAA+ ATPase" evidence="6">
    <location>
        <begin position="38"/>
        <end position="187"/>
    </location>
</feature>
<sequence length="498" mass="56893">MAQTHLLAERISRLSAALEKGLFERSHAIRLCLLAALSGESVFLLGPPGIAKSLIARRLKFAFEHARAFEYLMTRFSTPEEVFGPLSIQALKDEGRYERLTQGYLPEAEIVFLDEIWKAGPAILNTLLTAINERRFRNGAREEKIPMRLLVTASNELPEADSSLEALYDRMLIRLWLDKVHEKNNFRAMLISQQDENENPVPKGLQVTDEEYERWQQEIGKVALPDNVFELVFLLRQQLENLPQAPYVSDRRWKKAIRLLQASAFFSGREAVAPIDIILLKDCLWHDASAMTLMQQQIEALMTGHAWQQHAMLTKLGAIEQRRLQLQQQQSDQQALTVIKQGSMFSRRPHYQLPEGVQGETLTLLLQKPLRLHDMDVIHITLAREALDAWLQKGGEIRGKLNGIGFAQPLNLEVDNRQHLIIRDVSLQGTALALPGAQEQSVPEEVKQQLDALDNEWHQQHNRFSEQQKCLFIHSDWLGRIEASLQDVGAQIKQARQC</sequence>
<evidence type="ECO:0000256" key="1">
    <source>
        <dbReference type="ARBA" id="ARBA00022490"/>
    </source>
</evidence>
<dbReference type="EMBL" id="LFEJ01000010">
    <property type="protein sequence ID" value="KMV35429.1"/>
    <property type="molecule type" value="Genomic_DNA"/>
</dbReference>
<dbReference type="FunFam" id="3.40.50.300:FF:000410">
    <property type="entry name" value="ATPase RavA"/>
    <property type="match status" value="1"/>
</dbReference>
<dbReference type="InterPro" id="IPR022547">
    <property type="entry name" value="ATPase_RavA_C"/>
</dbReference>
<evidence type="ECO:0000256" key="3">
    <source>
        <dbReference type="ARBA" id="ARBA00022801"/>
    </source>
</evidence>
<dbReference type="PATRIC" id="fig|1656095.3.peg.477"/>
<dbReference type="SUPFAM" id="SSF52540">
    <property type="entry name" value="P-loop containing nucleoside triphosphate hydrolases"/>
    <property type="match status" value="1"/>
</dbReference>
<dbReference type="Pfam" id="PF12592">
    <property type="entry name" value="ATPase_RavA_C"/>
    <property type="match status" value="1"/>
</dbReference>
<dbReference type="InterPro" id="IPR050513">
    <property type="entry name" value="RavA_ATPases"/>
</dbReference>
<keyword evidence="5" id="KW-0143">Chaperone</keyword>
<dbReference type="InterPro" id="IPR003593">
    <property type="entry name" value="AAA+_ATPase"/>
</dbReference>
<dbReference type="Proteomes" id="UP000037315">
    <property type="component" value="Unassembled WGS sequence"/>
</dbReference>